<evidence type="ECO:0000313" key="2">
    <source>
        <dbReference type="EMBL" id="SHI21130.1"/>
    </source>
</evidence>
<dbReference type="STRING" id="299255.SAMN02745129_0086"/>
<sequence length="43" mass="5021">MNELPPAEYRQIHSRPSLWASMKSLLLPLNLLLSTLLFVWLVE</sequence>
<keyword evidence="1" id="KW-0812">Transmembrane</keyword>
<keyword evidence="1" id="KW-1133">Transmembrane helix</keyword>
<protein>
    <submittedName>
        <fullName evidence="2">Uncharacterized protein</fullName>
    </submittedName>
</protein>
<keyword evidence="3" id="KW-1185">Reference proteome</keyword>
<dbReference type="RefSeq" id="WP_268762551.1">
    <property type="nucleotide sequence ID" value="NZ_FQXG01000010.1"/>
</dbReference>
<keyword evidence="1" id="KW-0472">Membrane</keyword>
<proteinExistence type="predicted"/>
<name>A0A1M5ZA91_9GAMM</name>
<accession>A0A1M5ZA91</accession>
<gene>
    <name evidence="2" type="ORF">SAMN02745129_0086</name>
</gene>
<feature type="transmembrane region" description="Helical" evidence="1">
    <location>
        <begin position="25"/>
        <end position="42"/>
    </location>
</feature>
<dbReference type="Proteomes" id="UP000184268">
    <property type="component" value="Unassembled WGS sequence"/>
</dbReference>
<organism evidence="2 3">
    <name type="scientific">Ferrimonas marina</name>
    <dbReference type="NCBI Taxonomy" id="299255"/>
    <lineage>
        <taxon>Bacteria</taxon>
        <taxon>Pseudomonadati</taxon>
        <taxon>Pseudomonadota</taxon>
        <taxon>Gammaproteobacteria</taxon>
        <taxon>Alteromonadales</taxon>
        <taxon>Ferrimonadaceae</taxon>
        <taxon>Ferrimonas</taxon>
    </lineage>
</organism>
<evidence type="ECO:0000313" key="3">
    <source>
        <dbReference type="Proteomes" id="UP000184268"/>
    </source>
</evidence>
<reference evidence="2 3" key="1">
    <citation type="submission" date="2016-11" db="EMBL/GenBank/DDBJ databases">
        <authorList>
            <person name="Jaros S."/>
            <person name="Januszkiewicz K."/>
            <person name="Wedrychowicz H."/>
        </authorList>
    </citation>
    <scope>NUCLEOTIDE SEQUENCE [LARGE SCALE GENOMIC DNA]</scope>
    <source>
        <strain evidence="2 3">DSM 16917</strain>
    </source>
</reference>
<dbReference type="EMBL" id="FQXG01000010">
    <property type="protein sequence ID" value="SHI21130.1"/>
    <property type="molecule type" value="Genomic_DNA"/>
</dbReference>
<dbReference type="AlphaFoldDB" id="A0A1M5ZA91"/>
<evidence type="ECO:0000256" key="1">
    <source>
        <dbReference type="SAM" id="Phobius"/>
    </source>
</evidence>